<accession>A0A5E4YP79</accession>
<name>A0A5E4YP79_9BURK</name>
<gene>
    <name evidence="2" type="ORF">PAQ31011_04686</name>
</gene>
<evidence type="ECO:0000313" key="3">
    <source>
        <dbReference type="Proteomes" id="UP000366819"/>
    </source>
</evidence>
<dbReference type="OrthoDB" id="9155649at2"/>
<dbReference type="RefSeq" id="WP_150578031.1">
    <property type="nucleotide sequence ID" value="NZ_CABPSN010000009.1"/>
</dbReference>
<reference evidence="2 3" key="1">
    <citation type="submission" date="2019-08" db="EMBL/GenBank/DDBJ databases">
        <authorList>
            <person name="Peeters C."/>
        </authorList>
    </citation>
    <scope>NUCLEOTIDE SEQUENCE [LARGE SCALE GENOMIC DNA]</scope>
    <source>
        <strain evidence="2 3">LMG 31011</strain>
    </source>
</reference>
<evidence type="ECO:0000313" key="2">
    <source>
        <dbReference type="EMBL" id="VVE50629.1"/>
    </source>
</evidence>
<proteinExistence type="predicted"/>
<dbReference type="Proteomes" id="UP000366819">
    <property type="component" value="Unassembled WGS sequence"/>
</dbReference>
<feature type="region of interest" description="Disordered" evidence="1">
    <location>
        <begin position="373"/>
        <end position="392"/>
    </location>
</feature>
<keyword evidence="3" id="KW-1185">Reference proteome</keyword>
<sequence>MNVRPPPEFGWNPFVPRSPTDVLTHLPVNVEAHSDILASDLSTVAQAPMSASASAFVLEEGVVAPDVHSPNRVGTIHRPVSVICDADAATRSTVAPAGIEASPEPVAPDPQIAKAASNGLDVVPAPTDPSLLIRKSNETNIRYARRLHLLDPTLSIEKISAMSYAGIARLRSDAMFNLITPRLRDIYSATPVLRHETALSHARRVAALYPELTPAALDLLTGVSPVRLHLHTAPGKCDDDVKQALQLIPRADGESRLAHARRIRQAYPTLSTGQIAHLSDTKESNLRADPVFQQSNPELDLIRASNPPKADEKKTAYARRICNRLPHLTAQQLSTISGVPVRNILLYVFDIDRGVVGDYQRVADALTKASIPSAQPSEEAQLAPQNTTNRSTSCAIREFDADHDSTVDERPSKYTVLMTEPS</sequence>
<dbReference type="AlphaFoldDB" id="A0A5E4YP79"/>
<feature type="region of interest" description="Disordered" evidence="1">
    <location>
        <begin position="398"/>
        <end position="422"/>
    </location>
</feature>
<evidence type="ECO:0000256" key="1">
    <source>
        <dbReference type="SAM" id="MobiDB-lite"/>
    </source>
</evidence>
<organism evidence="2 3">
    <name type="scientific">Pandoraea aquatica</name>
    <dbReference type="NCBI Taxonomy" id="2508290"/>
    <lineage>
        <taxon>Bacteria</taxon>
        <taxon>Pseudomonadati</taxon>
        <taxon>Pseudomonadota</taxon>
        <taxon>Betaproteobacteria</taxon>
        <taxon>Burkholderiales</taxon>
        <taxon>Burkholderiaceae</taxon>
        <taxon>Pandoraea</taxon>
    </lineage>
</organism>
<feature type="compositionally biased region" description="Basic and acidic residues" evidence="1">
    <location>
        <begin position="398"/>
        <end position="412"/>
    </location>
</feature>
<protein>
    <submittedName>
        <fullName evidence="2">Uncharacterized protein</fullName>
    </submittedName>
</protein>
<dbReference type="EMBL" id="CABPSN010000009">
    <property type="protein sequence ID" value="VVE50629.1"/>
    <property type="molecule type" value="Genomic_DNA"/>
</dbReference>